<feature type="transmembrane region" description="Helical" evidence="1">
    <location>
        <begin position="123"/>
        <end position="148"/>
    </location>
</feature>
<reference evidence="2" key="1">
    <citation type="submission" date="2023-08" db="EMBL/GenBank/DDBJ databases">
        <title>Complete genome sequence of Mycoplasma seminis 2200.</title>
        <authorList>
            <person name="Spergser J."/>
        </authorList>
    </citation>
    <scope>NUCLEOTIDE SEQUENCE [LARGE SCALE GENOMIC DNA]</scope>
    <source>
        <strain evidence="2">2200</strain>
    </source>
</reference>
<dbReference type="RefSeq" id="WP_305938093.1">
    <property type="nucleotide sequence ID" value="NZ_CP132191.1"/>
</dbReference>
<name>A0ABY9HBT4_9MOLU</name>
<keyword evidence="1" id="KW-0472">Membrane</keyword>
<keyword evidence="3" id="KW-1185">Reference proteome</keyword>
<feature type="transmembrane region" description="Helical" evidence="1">
    <location>
        <begin position="154"/>
        <end position="177"/>
    </location>
</feature>
<evidence type="ECO:0000313" key="3">
    <source>
        <dbReference type="Proteomes" id="UP001237011"/>
    </source>
</evidence>
<gene>
    <name evidence="2" type="ORF">Q8852_00685</name>
</gene>
<feature type="transmembrane region" description="Helical" evidence="1">
    <location>
        <begin position="77"/>
        <end position="97"/>
    </location>
</feature>
<proteinExistence type="predicted"/>
<evidence type="ECO:0000256" key="1">
    <source>
        <dbReference type="SAM" id="Phobius"/>
    </source>
</evidence>
<protein>
    <recommendedName>
        <fullName evidence="4">DUF2975 domain-containing protein</fullName>
    </recommendedName>
</protein>
<keyword evidence="1" id="KW-1133">Transmembrane helix</keyword>
<keyword evidence="1" id="KW-0812">Transmembrane</keyword>
<organism evidence="2 3">
    <name type="scientific">Mycoplasma seminis</name>
    <dbReference type="NCBI Taxonomy" id="512749"/>
    <lineage>
        <taxon>Bacteria</taxon>
        <taxon>Bacillati</taxon>
        <taxon>Mycoplasmatota</taxon>
        <taxon>Mollicutes</taxon>
        <taxon>Mycoplasmataceae</taxon>
        <taxon>Mycoplasma</taxon>
    </lineage>
</organism>
<dbReference type="EMBL" id="CP132191">
    <property type="protein sequence ID" value="WLP85664.1"/>
    <property type="molecule type" value="Genomic_DNA"/>
</dbReference>
<evidence type="ECO:0008006" key="4">
    <source>
        <dbReference type="Google" id="ProtNLM"/>
    </source>
</evidence>
<accession>A0ABY9HBT4</accession>
<feature type="transmembrane region" description="Helical" evidence="1">
    <location>
        <begin position="12"/>
        <end position="37"/>
    </location>
</feature>
<dbReference type="Proteomes" id="UP001237011">
    <property type="component" value="Chromosome"/>
</dbReference>
<sequence>MTNQLKYKFKLSFLIIYNILTISLFLGFVISVLYFGIKSKIEPNNCLIAANFEKTPSNQIESNQCGGYIFNEWYNLWGTYLGLAIAFYALQLAYLLVLKNKILHCLFPILYIKKINLDNKNKIIFIIFSILAWMLFIGLIPIFVVPFWWMMKEIIQSIVAVIISCLLIILFTIVWGIELNDFIKNSKSISS</sequence>
<evidence type="ECO:0000313" key="2">
    <source>
        <dbReference type="EMBL" id="WLP85664.1"/>
    </source>
</evidence>